<accession>A0A0D2N762</accession>
<protein>
    <submittedName>
        <fullName evidence="3">Uncharacterized protein</fullName>
    </submittedName>
</protein>
<dbReference type="Proteomes" id="UP000054498">
    <property type="component" value="Unassembled WGS sequence"/>
</dbReference>
<feature type="region of interest" description="Disordered" evidence="2">
    <location>
        <begin position="139"/>
        <end position="172"/>
    </location>
</feature>
<gene>
    <name evidence="3" type="ORF">MNEG_6283</name>
</gene>
<name>A0A0D2N762_9CHLO</name>
<feature type="coiled-coil region" evidence="1">
    <location>
        <begin position="203"/>
        <end position="286"/>
    </location>
</feature>
<dbReference type="GO" id="GO:0060271">
    <property type="term" value="P:cilium assembly"/>
    <property type="evidence" value="ECO:0007669"/>
    <property type="project" value="TreeGrafter"/>
</dbReference>
<dbReference type="RefSeq" id="XP_013900695.1">
    <property type="nucleotide sequence ID" value="XM_014045241.1"/>
</dbReference>
<proteinExistence type="predicted"/>
<evidence type="ECO:0000313" key="4">
    <source>
        <dbReference type="Proteomes" id="UP000054498"/>
    </source>
</evidence>
<evidence type="ECO:0000256" key="2">
    <source>
        <dbReference type="SAM" id="MobiDB-lite"/>
    </source>
</evidence>
<organism evidence="3 4">
    <name type="scientific">Monoraphidium neglectum</name>
    <dbReference type="NCBI Taxonomy" id="145388"/>
    <lineage>
        <taxon>Eukaryota</taxon>
        <taxon>Viridiplantae</taxon>
        <taxon>Chlorophyta</taxon>
        <taxon>core chlorophytes</taxon>
        <taxon>Chlorophyceae</taxon>
        <taxon>CS clade</taxon>
        <taxon>Sphaeropleales</taxon>
        <taxon>Selenastraceae</taxon>
        <taxon>Monoraphidium</taxon>
    </lineage>
</organism>
<dbReference type="AlphaFoldDB" id="A0A0D2N762"/>
<dbReference type="PANTHER" id="PTHR18950">
    <property type="entry name" value="PROGESTERONE-INDUCED BLOCKING FACTOR 1"/>
    <property type="match status" value="1"/>
</dbReference>
<feature type="coiled-coil region" evidence="1">
    <location>
        <begin position="72"/>
        <end position="124"/>
    </location>
</feature>
<evidence type="ECO:0000313" key="3">
    <source>
        <dbReference type="EMBL" id="KIZ01676.1"/>
    </source>
</evidence>
<reference evidence="3 4" key="1">
    <citation type="journal article" date="2013" name="BMC Genomics">
        <title>Reconstruction of the lipid metabolism for the microalga Monoraphidium neglectum from its genome sequence reveals characteristics suitable for biofuel production.</title>
        <authorList>
            <person name="Bogen C."/>
            <person name="Al-Dilaimi A."/>
            <person name="Albersmeier A."/>
            <person name="Wichmann J."/>
            <person name="Grundmann M."/>
            <person name="Rupp O."/>
            <person name="Lauersen K.J."/>
            <person name="Blifernez-Klassen O."/>
            <person name="Kalinowski J."/>
            <person name="Goesmann A."/>
            <person name="Mussgnug J.H."/>
            <person name="Kruse O."/>
        </authorList>
    </citation>
    <scope>NUCLEOTIDE SEQUENCE [LARGE SCALE GENOMIC DNA]</scope>
    <source>
        <strain evidence="3 4">SAG 48.87</strain>
    </source>
</reference>
<keyword evidence="1" id="KW-0175">Coiled coil</keyword>
<evidence type="ECO:0000256" key="1">
    <source>
        <dbReference type="SAM" id="Coils"/>
    </source>
</evidence>
<dbReference type="KEGG" id="mng:MNEG_6283"/>
<dbReference type="EMBL" id="KK101226">
    <property type="protein sequence ID" value="KIZ01676.1"/>
    <property type="molecule type" value="Genomic_DNA"/>
</dbReference>
<dbReference type="GeneID" id="25739159"/>
<dbReference type="Gene3D" id="1.20.5.170">
    <property type="match status" value="1"/>
</dbReference>
<dbReference type="GO" id="GO:0005815">
    <property type="term" value="C:microtubule organizing center"/>
    <property type="evidence" value="ECO:0007669"/>
    <property type="project" value="TreeGrafter"/>
</dbReference>
<dbReference type="InterPro" id="IPR026205">
    <property type="entry name" value="PIBF1"/>
</dbReference>
<dbReference type="PANTHER" id="PTHR18950:SF0">
    <property type="entry name" value="PROGESTERONE IMMUNOMODULATORY BINDING FACTOR 1"/>
    <property type="match status" value="1"/>
</dbReference>
<sequence length="312" mass="32186">MRETRDTAIDEAARAKADLRELAAAHESLVTSSRDARLAADVRLAELVGEAKLRAYEMTRVQALCDERGVALREARDQAELLEDKVRALTSAALALEADRDRATAELRAQLDAAVGQLAQYEAAEMGLAGAALVGPTHSLHAPDGGGGAAGSELQQAPAGGGGGGVGAEGGKGSRPLRALGLTALSARCTALEAEKGELRRGWREAEGKLARAEGELANARQRLAAAAGPTKFVLERMEEAQARATEAEARAAALQAALEAREGAHRAALEERSALRSDLSRLLRERGALDSLRALVAGALGKAAAGGGGEG</sequence>
<feature type="compositionally biased region" description="Gly residues" evidence="2">
    <location>
        <begin position="159"/>
        <end position="172"/>
    </location>
</feature>
<keyword evidence="4" id="KW-1185">Reference proteome</keyword>